<reference evidence="2" key="1">
    <citation type="submission" date="2024-02" db="EMBL/GenBank/DDBJ databases">
        <authorList>
            <consortium name="ELIXIR-Norway"/>
            <consortium name="Elixir Norway"/>
        </authorList>
    </citation>
    <scope>NUCLEOTIDE SEQUENCE</scope>
</reference>
<dbReference type="Proteomes" id="UP001497444">
    <property type="component" value="Chromosome 3"/>
</dbReference>
<dbReference type="Pfam" id="PF00249">
    <property type="entry name" value="Myb_DNA-binding"/>
    <property type="match status" value="1"/>
</dbReference>
<organism evidence="2 3">
    <name type="scientific">Sphagnum jensenii</name>
    <dbReference type="NCBI Taxonomy" id="128206"/>
    <lineage>
        <taxon>Eukaryota</taxon>
        <taxon>Viridiplantae</taxon>
        <taxon>Streptophyta</taxon>
        <taxon>Embryophyta</taxon>
        <taxon>Bryophyta</taxon>
        <taxon>Sphagnophytina</taxon>
        <taxon>Sphagnopsida</taxon>
        <taxon>Sphagnales</taxon>
        <taxon>Sphagnaceae</taxon>
        <taxon>Sphagnum</taxon>
    </lineage>
</organism>
<sequence>MHSSCLQLLSLQIPQPDEEWYCPICCEKKATDLANHAEKAVTAARAKLEAFRKVSSYKHHHYEKGLSDQYETGRVSKHSKITGHHSAAVKNNNEIEGRALMTMSHSQDLLNILKARKDLLRQNLASAELALFASKPSKLDKWRTSYNIADSSSEETSNQNSRQEDEVEVGFREISAAAMDIRRNLDFLECSRGLHKIPGLRRKVVPWTKTEKDVLKEGVQKFSHDDHLAYPWKEILEFGVGRFQPGRTAVDLKDKWRNLQKGIS</sequence>
<dbReference type="CDD" id="cd11660">
    <property type="entry name" value="SANT_TRF"/>
    <property type="match status" value="1"/>
</dbReference>
<accession>A0ABP0WU30</accession>
<feature type="domain" description="Myb-like" evidence="1">
    <location>
        <begin position="206"/>
        <end position="260"/>
    </location>
</feature>
<dbReference type="SUPFAM" id="SSF46689">
    <property type="entry name" value="Homeodomain-like"/>
    <property type="match status" value="1"/>
</dbReference>
<gene>
    <name evidence="2" type="ORF">CSSPJE1EN1_LOCUS15841</name>
</gene>
<name>A0ABP0WU30_9BRYO</name>
<dbReference type="InterPro" id="IPR001005">
    <property type="entry name" value="SANT/Myb"/>
</dbReference>
<dbReference type="InterPro" id="IPR009057">
    <property type="entry name" value="Homeodomain-like_sf"/>
</dbReference>
<dbReference type="PANTHER" id="PTHR47863">
    <property type="entry name" value="RING/FYVE/PHD ZINC FINGER SUPERFAMILY PROTEIN"/>
    <property type="match status" value="1"/>
</dbReference>
<proteinExistence type="predicted"/>
<keyword evidence="3" id="KW-1185">Reference proteome</keyword>
<dbReference type="PROSITE" id="PS50090">
    <property type="entry name" value="MYB_LIKE"/>
    <property type="match status" value="1"/>
</dbReference>
<evidence type="ECO:0000313" key="2">
    <source>
        <dbReference type="EMBL" id="CAK9270363.1"/>
    </source>
</evidence>
<dbReference type="EMBL" id="OZ020098">
    <property type="protein sequence ID" value="CAK9270363.1"/>
    <property type="molecule type" value="Genomic_DNA"/>
</dbReference>
<evidence type="ECO:0000259" key="1">
    <source>
        <dbReference type="PROSITE" id="PS50090"/>
    </source>
</evidence>
<evidence type="ECO:0000313" key="3">
    <source>
        <dbReference type="Proteomes" id="UP001497444"/>
    </source>
</evidence>
<protein>
    <recommendedName>
        <fullName evidence="1">Myb-like domain-containing protein</fullName>
    </recommendedName>
</protein>
<dbReference type="PANTHER" id="PTHR47863:SF4">
    <property type="entry name" value="RING_FYVE_PHD ZINC FINGER SUPERFAMILY PROTEIN"/>
    <property type="match status" value="1"/>
</dbReference>
<dbReference type="Gene3D" id="1.10.10.60">
    <property type="entry name" value="Homeodomain-like"/>
    <property type="match status" value="1"/>
</dbReference>